<dbReference type="EMBL" id="BMVC01000029">
    <property type="protein sequence ID" value="GHD18341.1"/>
    <property type="molecule type" value="Genomic_DNA"/>
</dbReference>
<dbReference type="InterPro" id="IPR019089">
    <property type="entry name" value="Cas_GSU0054"/>
</dbReference>
<dbReference type="RefSeq" id="WP_189828326.1">
    <property type="nucleotide sequence ID" value="NZ_BMVC01000029.1"/>
</dbReference>
<reference evidence="1" key="1">
    <citation type="journal article" date="2014" name="Int. J. Syst. Evol. Microbiol.">
        <title>Complete genome sequence of Corynebacterium casei LMG S-19264T (=DSM 44701T), isolated from a smear-ripened cheese.</title>
        <authorList>
            <consortium name="US DOE Joint Genome Institute (JGI-PGF)"/>
            <person name="Walter F."/>
            <person name="Albersmeier A."/>
            <person name="Kalinowski J."/>
            <person name="Ruckert C."/>
        </authorList>
    </citation>
    <scope>NUCLEOTIDE SEQUENCE</scope>
    <source>
        <strain evidence="1">JCM 4637</strain>
    </source>
</reference>
<proteinExistence type="predicted"/>
<protein>
    <recommendedName>
        <fullName evidence="3">Type I-U CRISPR-associated protein Cas5/Cas6</fullName>
    </recommendedName>
</protein>
<comment type="caution">
    <text evidence="1">The sequence shown here is derived from an EMBL/GenBank/DDBJ whole genome shotgun (WGS) entry which is preliminary data.</text>
</comment>
<name>A0A918X9M1_9ACTN</name>
<dbReference type="Proteomes" id="UP000638353">
    <property type="component" value="Unassembled WGS sequence"/>
</dbReference>
<evidence type="ECO:0000313" key="2">
    <source>
        <dbReference type="Proteomes" id="UP000638353"/>
    </source>
</evidence>
<evidence type="ECO:0008006" key="3">
    <source>
        <dbReference type="Google" id="ProtNLM"/>
    </source>
</evidence>
<accession>A0A918X9M1</accession>
<dbReference type="Pfam" id="PF09609">
    <property type="entry name" value="Cas_GSU0054"/>
    <property type="match status" value="1"/>
</dbReference>
<dbReference type="AlphaFoldDB" id="A0A918X9M1"/>
<evidence type="ECO:0000313" key="1">
    <source>
        <dbReference type="EMBL" id="GHD18341.1"/>
    </source>
</evidence>
<dbReference type="NCBIfam" id="TIGR02165">
    <property type="entry name" value="cas5_6_GSU0054"/>
    <property type="match status" value="1"/>
</dbReference>
<gene>
    <name evidence="1" type="ORF">GCM10010334_81150</name>
</gene>
<sequence length="491" mass="52917">MPFRTTVRLLESFYEASTLDRSRAEWPPHPYRVFCALVSVADPDDPLHDAALQWLEQQPAPVVRVPAQSAEGQVPRCAWVPTNGVAAQPSHTLLPGRTAGGQTRVWRERALARPVMVFEWPTVPPAGVAAVLESLARAVPYLGRATGQALLHTSVESAGEGGEEGGPWQVWEPAGADVVAGVQSLRAPYPGLLERLRWAHAEGQYAFQQARPHPYVLRGAQAVQEPGVVEGRFADLVTFAFAPGVSLDAHLTMKVTGALRGRVCDLLAAAGHDVEAMVAMHGHKERGDERGVCAFLGLPFVGRRYADGRLRGVGVALPRDLDPVVRRAVLASLLRTDGGLSTLQVPALDWPLDLVYVGEGATPTDTVAAVRPQRWTRPSRQWATALPMVLDHFPKRNGREIEESVAVSCRMAGLPEPRDIEVLRTGAFVPGAPSLSPGAVRRYEDDPPLPARHVRLHFAEAVAGPVIVGSKRNYGLGLCLPTNTQDGGYGA</sequence>
<reference evidence="1" key="2">
    <citation type="submission" date="2020-09" db="EMBL/GenBank/DDBJ databases">
        <authorList>
            <person name="Sun Q."/>
            <person name="Ohkuma M."/>
        </authorList>
    </citation>
    <scope>NUCLEOTIDE SEQUENCE</scope>
    <source>
        <strain evidence="1">JCM 4637</strain>
    </source>
</reference>
<organism evidence="1 2">
    <name type="scientific">Streptomyces finlayi</name>
    <dbReference type="NCBI Taxonomy" id="67296"/>
    <lineage>
        <taxon>Bacteria</taxon>
        <taxon>Bacillati</taxon>
        <taxon>Actinomycetota</taxon>
        <taxon>Actinomycetes</taxon>
        <taxon>Kitasatosporales</taxon>
        <taxon>Streptomycetaceae</taxon>
        <taxon>Streptomyces</taxon>
    </lineage>
</organism>